<feature type="chain" id="PRO_5042058497" evidence="1">
    <location>
        <begin position="21"/>
        <end position="182"/>
    </location>
</feature>
<accession>A0AAE3VIM1</accession>
<reference evidence="2" key="1">
    <citation type="submission" date="2023-07" db="EMBL/GenBank/DDBJ databases">
        <title>Genomic Encyclopedia of Type Strains, Phase IV (KMG-IV): sequencing the most valuable type-strain genomes for metagenomic binning, comparative biology and taxonomic classification.</title>
        <authorList>
            <person name="Goeker M."/>
        </authorList>
    </citation>
    <scope>NUCLEOTIDE SEQUENCE</scope>
    <source>
        <strain evidence="2">DSM 24202</strain>
    </source>
</reference>
<dbReference type="AlphaFoldDB" id="A0AAE3VIM1"/>
<evidence type="ECO:0000313" key="2">
    <source>
        <dbReference type="EMBL" id="MDQ0291412.1"/>
    </source>
</evidence>
<name>A0AAE3VIM1_9BACT</name>
<protein>
    <submittedName>
        <fullName evidence="2">Uncharacterized protein</fullName>
    </submittedName>
</protein>
<sequence>MKVLVFVLVAVSLFSLPVRGQAPSSAVLPKSLQLVFGQAAETRYVPRVRAIHELPANLTAEQVSACYEFLNRKLASQPLPDLEFNGLKNELVFALMRQRRRPEELAARLVAMYREQSHDETWRDYCVQFFGKWYADAPRNAGREAMAAALWEVLRTERANRFAVSVRPAHIPACVSRDYIST</sequence>
<comment type="caution">
    <text evidence="2">The sequence shown here is derived from an EMBL/GenBank/DDBJ whole genome shotgun (WGS) entry which is preliminary data.</text>
</comment>
<gene>
    <name evidence="2" type="ORF">J3R75_003519</name>
</gene>
<keyword evidence="1" id="KW-0732">Signal</keyword>
<evidence type="ECO:0000313" key="3">
    <source>
        <dbReference type="Proteomes" id="UP001238163"/>
    </source>
</evidence>
<keyword evidence="3" id="KW-1185">Reference proteome</keyword>
<feature type="signal peptide" evidence="1">
    <location>
        <begin position="1"/>
        <end position="20"/>
    </location>
</feature>
<dbReference type="Proteomes" id="UP001238163">
    <property type="component" value="Unassembled WGS sequence"/>
</dbReference>
<proteinExistence type="predicted"/>
<evidence type="ECO:0000256" key="1">
    <source>
        <dbReference type="SAM" id="SignalP"/>
    </source>
</evidence>
<dbReference type="RefSeq" id="WP_307264165.1">
    <property type="nucleotide sequence ID" value="NZ_JAUSVL010000001.1"/>
</dbReference>
<dbReference type="EMBL" id="JAUSVL010000001">
    <property type="protein sequence ID" value="MDQ0291412.1"/>
    <property type="molecule type" value="Genomic_DNA"/>
</dbReference>
<organism evidence="2 3">
    <name type="scientific">Oligosphaera ethanolica</name>
    <dbReference type="NCBI Taxonomy" id="760260"/>
    <lineage>
        <taxon>Bacteria</taxon>
        <taxon>Pseudomonadati</taxon>
        <taxon>Lentisphaerota</taxon>
        <taxon>Oligosphaeria</taxon>
        <taxon>Oligosphaerales</taxon>
        <taxon>Oligosphaeraceae</taxon>
        <taxon>Oligosphaera</taxon>
    </lineage>
</organism>